<dbReference type="Proteomes" id="UP000546701">
    <property type="component" value="Unassembled WGS sequence"/>
</dbReference>
<dbReference type="Gene3D" id="3.30.565.10">
    <property type="entry name" value="Histidine kinase-like ATPase, C-terminal domain"/>
    <property type="match status" value="1"/>
</dbReference>
<gene>
    <name evidence="10" type="ORF">FHS99_002166</name>
</gene>
<dbReference type="GO" id="GO:0004673">
    <property type="term" value="F:protein histidine kinase activity"/>
    <property type="evidence" value="ECO:0007669"/>
    <property type="project" value="UniProtKB-EC"/>
</dbReference>
<keyword evidence="5" id="KW-0547">Nucleotide-binding</keyword>
<name>A0A7W9BTF3_9SPHN</name>
<dbReference type="SMART" id="SM00911">
    <property type="entry name" value="HWE_HK"/>
    <property type="match status" value="1"/>
</dbReference>
<evidence type="ECO:0000256" key="8">
    <source>
        <dbReference type="SAM" id="MobiDB-lite"/>
    </source>
</evidence>
<dbReference type="AlphaFoldDB" id="A0A7W9BTF3"/>
<comment type="caution">
    <text evidence="10">The sequence shown here is derived from an EMBL/GenBank/DDBJ whole genome shotgun (WGS) entry which is preliminary data.</text>
</comment>
<organism evidence="10 11">
    <name type="scientific">Sphingomonas prati</name>
    <dbReference type="NCBI Taxonomy" id="1843237"/>
    <lineage>
        <taxon>Bacteria</taxon>
        <taxon>Pseudomonadati</taxon>
        <taxon>Pseudomonadota</taxon>
        <taxon>Alphaproteobacteria</taxon>
        <taxon>Sphingomonadales</taxon>
        <taxon>Sphingomonadaceae</taxon>
        <taxon>Sphingomonas</taxon>
    </lineage>
</organism>
<keyword evidence="11" id="KW-1185">Reference proteome</keyword>
<dbReference type="PANTHER" id="PTHR41523:SF8">
    <property type="entry name" value="ETHYLENE RESPONSE SENSOR PROTEIN"/>
    <property type="match status" value="1"/>
</dbReference>
<evidence type="ECO:0000256" key="5">
    <source>
        <dbReference type="ARBA" id="ARBA00022741"/>
    </source>
</evidence>
<evidence type="ECO:0000256" key="2">
    <source>
        <dbReference type="ARBA" id="ARBA00012438"/>
    </source>
</evidence>
<dbReference type="EC" id="2.7.13.3" evidence="2"/>
<accession>A0A7W9BTF3</accession>
<evidence type="ECO:0000256" key="6">
    <source>
        <dbReference type="ARBA" id="ARBA00022777"/>
    </source>
</evidence>
<dbReference type="GO" id="GO:0005524">
    <property type="term" value="F:ATP binding"/>
    <property type="evidence" value="ECO:0007669"/>
    <property type="project" value="UniProtKB-KW"/>
</dbReference>
<keyword evidence="6 10" id="KW-0418">Kinase</keyword>
<protein>
    <recommendedName>
        <fullName evidence="2">histidine kinase</fullName>
        <ecNumber evidence="2">2.7.13.3</ecNumber>
    </recommendedName>
</protein>
<dbReference type="InterPro" id="IPR036890">
    <property type="entry name" value="HATPase_C_sf"/>
</dbReference>
<evidence type="ECO:0000256" key="4">
    <source>
        <dbReference type="ARBA" id="ARBA00022679"/>
    </source>
</evidence>
<dbReference type="Pfam" id="PF07536">
    <property type="entry name" value="HWE_HK"/>
    <property type="match status" value="1"/>
</dbReference>
<feature type="region of interest" description="Disordered" evidence="8">
    <location>
        <begin position="1"/>
        <end position="26"/>
    </location>
</feature>
<dbReference type="PANTHER" id="PTHR41523">
    <property type="entry name" value="TWO-COMPONENT SYSTEM SENSOR PROTEIN"/>
    <property type="match status" value="1"/>
</dbReference>
<dbReference type="OrthoDB" id="9816309at2"/>
<proteinExistence type="predicted"/>
<evidence type="ECO:0000256" key="3">
    <source>
        <dbReference type="ARBA" id="ARBA00022553"/>
    </source>
</evidence>
<evidence type="ECO:0000313" key="10">
    <source>
        <dbReference type="EMBL" id="MBB5729670.1"/>
    </source>
</evidence>
<feature type="compositionally biased region" description="Polar residues" evidence="8">
    <location>
        <begin position="7"/>
        <end position="18"/>
    </location>
</feature>
<evidence type="ECO:0000259" key="9">
    <source>
        <dbReference type="SMART" id="SM00911"/>
    </source>
</evidence>
<comment type="catalytic activity">
    <reaction evidence="1">
        <text>ATP + protein L-histidine = ADP + protein N-phospho-L-histidine.</text>
        <dbReference type="EC" id="2.7.13.3"/>
    </reaction>
</comment>
<sequence length="251" mass="27714">MRRFQPPMTNDPSFNTIPTCLPQDPGTKPGNIRAALTALREEIAARDLRDAETARHHAQVLSELQHRVRNTAALVRAVFETTIATAENLEEVERHFCGRLSVLLRYQLPRSLGSRGDVDLEQLLRDELQQFDFGSAPGITIAGPAVNLPLEQAQPFGLAIHELVTNALKFGALATDGAKLKIRWVMSGQRLDLTWSESGVMGLSEEPLHKGFGREFIEDGLPYQIGAETSFVLRPDGIVCRIAWPIDARAG</sequence>
<dbReference type="InterPro" id="IPR011102">
    <property type="entry name" value="Sig_transdc_His_kinase_HWE"/>
</dbReference>
<dbReference type="RefSeq" id="WP_157176147.1">
    <property type="nucleotide sequence ID" value="NZ_BMJP01000003.1"/>
</dbReference>
<keyword evidence="7" id="KW-0067">ATP-binding</keyword>
<evidence type="ECO:0000256" key="7">
    <source>
        <dbReference type="ARBA" id="ARBA00022840"/>
    </source>
</evidence>
<feature type="domain" description="Signal transduction histidine kinase HWE region" evidence="9">
    <location>
        <begin position="63"/>
        <end position="145"/>
    </location>
</feature>
<dbReference type="EMBL" id="JACIJR010000005">
    <property type="protein sequence ID" value="MBB5729670.1"/>
    <property type="molecule type" value="Genomic_DNA"/>
</dbReference>
<evidence type="ECO:0000313" key="11">
    <source>
        <dbReference type="Proteomes" id="UP000546701"/>
    </source>
</evidence>
<evidence type="ECO:0000256" key="1">
    <source>
        <dbReference type="ARBA" id="ARBA00000085"/>
    </source>
</evidence>
<keyword evidence="4" id="KW-0808">Transferase</keyword>
<reference evidence="10 11" key="1">
    <citation type="submission" date="2020-08" db="EMBL/GenBank/DDBJ databases">
        <title>Genomic Encyclopedia of Type Strains, Phase IV (KMG-IV): sequencing the most valuable type-strain genomes for metagenomic binning, comparative biology and taxonomic classification.</title>
        <authorList>
            <person name="Goeker M."/>
        </authorList>
    </citation>
    <scope>NUCLEOTIDE SEQUENCE [LARGE SCALE GENOMIC DNA]</scope>
    <source>
        <strain evidence="10 11">DSM 103336</strain>
    </source>
</reference>
<keyword evidence="3" id="KW-0597">Phosphoprotein</keyword>